<dbReference type="Proteomes" id="UP001642483">
    <property type="component" value="Unassembled WGS sequence"/>
</dbReference>
<evidence type="ECO:0008006" key="3">
    <source>
        <dbReference type="Google" id="ProtNLM"/>
    </source>
</evidence>
<reference evidence="1 2" key="1">
    <citation type="submission" date="2024-02" db="EMBL/GenBank/DDBJ databases">
        <authorList>
            <person name="Daric V."/>
            <person name="Darras S."/>
        </authorList>
    </citation>
    <scope>NUCLEOTIDE SEQUENCE [LARGE SCALE GENOMIC DNA]</scope>
</reference>
<proteinExistence type="predicted"/>
<keyword evidence="2" id="KW-1185">Reference proteome</keyword>
<dbReference type="EMBL" id="CAWYQH010000002">
    <property type="protein sequence ID" value="CAK8673330.1"/>
    <property type="molecule type" value="Genomic_DNA"/>
</dbReference>
<evidence type="ECO:0000313" key="2">
    <source>
        <dbReference type="Proteomes" id="UP001642483"/>
    </source>
</evidence>
<comment type="caution">
    <text evidence="1">The sequence shown here is derived from an EMBL/GenBank/DDBJ whole genome shotgun (WGS) entry which is preliminary data.</text>
</comment>
<organism evidence="1 2">
    <name type="scientific">Clavelina lepadiformis</name>
    <name type="common">Light-bulb sea squirt</name>
    <name type="synonym">Ascidia lepadiformis</name>
    <dbReference type="NCBI Taxonomy" id="159417"/>
    <lineage>
        <taxon>Eukaryota</taxon>
        <taxon>Metazoa</taxon>
        <taxon>Chordata</taxon>
        <taxon>Tunicata</taxon>
        <taxon>Ascidiacea</taxon>
        <taxon>Aplousobranchia</taxon>
        <taxon>Clavelinidae</taxon>
        <taxon>Clavelina</taxon>
    </lineage>
</organism>
<evidence type="ECO:0000313" key="1">
    <source>
        <dbReference type="EMBL" id="CAK8673330.1"/>
    </source>
</evidence>
<name>A0ABP0F0U0_CLALP</name>
<protein>
    <recommendedName>
        <fullName evidence="3">DDE-1 domain-containing protein</fullName>
    </recommendedName>
</protein>
<accession>A0ABP0F0U0</accession>
<sequence length="125" mass="14589">MVFGLFLEAVKDTPGTKIMLGDNLASHFSEKVLKACEEMTLSLLACFRMRRIFFNHWTSVSLGQGMHQFTSWHLPFWRNTRHSICDGYELELPTILFSEVWKTLFPLSSKLCRYNYISAIYRAIT</sequence>
<gene>
    <name evidence="1" type="ORF">CVLEPA_LOCUS3126</name>
</gene>